<proteinExistence type="predicted"/>
<dbReference type="AlphaFoldDB" id="A0A8J5SHE9"/>
<protein>
    <recommendedName>
        <fullName evidence="4">Secreted protein</fullName>
    </recommendedName>
</protein>
<dbReference type="EMBL" id="JAAALK010000283">
    <property type="protein sequence ID" value="KAG8076271.1"/>
    <property type="molecule type" value="Genomic_DNA"/>
</dbReference>
<dbReference type="Proteomes" id="UP000729402">
    <property type="component" value="Unassembled WGS sequence"/>
</dbReference>
<evidence type="ECO:0000313" key="3">
    <source>
        <dbReference type="Proteomes" id="UP000729402"/>
    </source>
</evidence>
<keyword evidence="1" id="KW-0732">Signal</keyword>
<reference evidence="2" key="2">
    <citation type="submission" date="2021-02" db="EMBL/GenBank/DDBJ databases">
        <authorList>
            <person name="Kimball J.A."/>
            <person name="Haas M.W."/>
            <person name="Macchietto M."/>
            <person name="Kono T."/>
            <person name="Duquette J."/>
            <person name="Shao M."/>
        </authorList>
    </citation>
    <scope>NUCLEOTIDE SEQUENCE</scope>
    <source>
        <tissue evidence="2">Fresh leaf tissue</tissue>
    </source>
</reference>
<sequence length="107" mass="11515">MLPVAFLLHLLCYFFDRCRLHICCSGHRSQSSSTAPSPPPPLEPPHRFAFATAIGPPPLSLRSSPLGLPTPGNLYLMELTAAVGVPNVKCAVKTPSPEMVSLFFEAV</sequence>
<organism evidence="2 3">
    <name type="scientific">Zizania palustris</name>
    <name type="common">Northern wild rice</name>
    <dbReference type="NCBI Taxonomy" id="103762"/>
    <lineage>
        <taxon>Eukaryota</taxon>
        <taxon>Viridiplantae</taxon>
        <taxon>Streptophyta</taxon>
        <taxon>Embryophyta</taxon>
        <taxon>Tracheophyta</taxon>
        <taxon>Spermatophyta</taxon>
        <taxon>Magnoliopsida</taxon>
        <taxon>Liliopsida</taxon>
        <taxon>Poales</taxon>
        <taxon>Poaceae</taxon>
        <taxon>BOP clade</taxon>
        <taxon>Oryzoideae</taxon>
        <taxon>Oryzeae</taxon>
        <taxon>Zizaniinae</taxon>
        <taxon>Zizania</taxon>
    </lineage>
</organism>
<reference evidence="2" key="1">
    <citation type="journal article" date="2021" name="bioRxiv">
        <title>Whole Genome Assembly and Annotation of Northern Wild Rice, Zizania palustris L., Supports a Whole Genome Duplication in the Zizania Genus.</title>
        <authorList>
            <person name="Haas M."/>
            <person name="Kono T."/>
            <person name="Macchietto M."/>
            <person name="Millas R."/>
            <person name="McGilp L."/>
            <person name="Shao M."/>
            <person name="Duquette J."/>
            <person name="Hirsch C.N."/>
            <person name="Kimball J."/>
        </authorList>
    </citation>
    <scope>NUCLEOTIDE SEQUENCE</scope>
    <source>
        <tissue evidence="2">Fresh leaf tissue</tissue>
    </source>
</reference>
<evidence type="ECO:0000256" key="1">
    <source>
        <dbReference type="SAM" id="SignalP"/>
    </source>
</evidence>
<feature type="chain" id="PRO_5035287593" description="Secreted protein" evidence="1">
    <location>
        <begin position="21"/>
        <end position="107"/>
    </location>
</feature>
<name>A0A8J5SHE9_ZIZPA</name>
<feature type="signal peptide" evidence="1">
    <location>
        <begin position="1"/>
        <end position="20"/>
    </location>
</feature>
<evidence type="ECO:0000313" key="2">
    <source>
        <dbReference type="EMBL" id="KAG8076271.1"/>
    </source>
</evidence>
<accession>A0A8J5SHE9</accession>
<comment type="caution">
    <text evidence="2">The sequence shown here is derived from an EMBL/GenBank/DDBJ whole genome shotgun (WGS) entry which is preliminary data.</text>
</comment>
<keyword evidence="3" id="KW-1185">Reference proteome</keyword>
<gene>
    <name evidence="2" type="ORF">GUJ93_ZPchr0006g43947</name>
</gene>
<evidence type="ECO:0008006" key="4">
    <source>
        <dbReference type="Google" id="ProtNLM"/>
    </source>
</evidence>